<dbReference type="OrthoDB" id="1708823at2759"/>
<dbReference type="UniPathway" id="UPA00885"/>
<dbReference type="AlphaFoldDB" id="A0A0M0JJM5"/>
<comment type="similarity">
    <text evidence="2 4">Belongs to the ubiquitin-activating E1 family. ULA1 subfamily.</text>
</comment>
<evidence type="ECO:0000256" key="4">
    <source>
        <dbReference type="PIRNR" id="PIRNR039099"/>
    </source>
</evidence>
<dbReference type="PANTHER" id="PTHR10953:SF29">
    <property type="entry name" value="NEDD8-ACTIVATING ENZYME E1 REGULATORY SUBUNIT"/>
    <property type="match status" value="1"/>
</dbReference>
<comment type="caution">
    <text evidence="6">The sequence shown here is derived from an EMBL/GenBank/DDBJ whole genome shotgun (WGS) entry which is preliminary data.</text>
</comment>
<dbReference type="GO" id="GO:0019781">
    <property type="term" value="F:NEDD8 activating enzyme activity"/>
    <property type="evidence" value="ECO:0007669"/>
    <property type="project" value="UniProtKB-UniRule"/>
</dbReference>
<protein>
    <recommendedName>
        <fullName evidence="4">NEDD8-activating enzyme E1 regulatory subunit</fullName>
    </recommendedName>
</protein>
<dbReference type="EMBL" id="JWZX01002841">
    <property type="protein sequence ID" value="KOO26512.1"/>
    <property type="molecule type" value="Genomic_DNA"/>
</dbReference>
<keyword evidence="7" id="KW-1185">Reference proteome</keyword>
<dbReference type="SUPFAM" id="SSF69572">
    <property type="entry name" value="Activating enzymes of the ubiquitin-like proteins"/>
    <property type="match status" value="1"/>
</dbReference>
<proteinExistence type="inferred from homology"/>
<dbReference type="InterPro" id="IPR045886">
    <property type="entry name" value="ThiF/MoeB/HesA"/>
</dbReference>
<dbReference type="PIRSF" id="PIRSF039099">
    <property type="entry name" value="APP-BP1"/>
    <property type="match status" value="1"/>
</dbReference>
<dbReference type="GO" id="GO:0045116">
    <property type="term" value="P:protein neddylation"/>
    <property type="evidence" value="ECO:0007669"/>
    <property type="project" value="UniProtKB-UniRule"/>
</dbReference>
<evidence type="ECO:0000313" key="6">
    <source>
        <dbReference type="EMBL" id="KOO26512.1"/>
    </source>
</evidence>
<evidence type="ECO:0000256" key="2">
    <source>
        <dbReference type="ARBA" id="ARBA00006868"/>
    </source>
</evidence>
<evidence type="ECO:0000256" key="1">
    <source>
        <dbReference type="ARBA" id="ARBA00005032"/>
    </source>
</evidence>
<keyword evidence="3 4" id="KW-0833">Ubl conjugation pathway</keyword>
<dbReference type="InterPro" id="IPR035985">
    <property type="entry name" value="Ubiquitin-activating_enz"/>
</dbReference>
<dbReference type="Pfam" id="PF00899">
    <property type="entry name" value="ThiF"/>
    <property type="match status" value="1"/>
</dbReference>
<dbReference type="GO" id="GO:0005737">
    <property type="term" value="C:cytoplasm"/>
    <property type="evidence" value="ECO:0007669"/>
    <property type="project" value="TreeGrafter"/>
</dbReference>
<gene>
    <name evidence="6" type="ORF">Ctob_006523</name>
</gene>
<sequence length="552" mass="59069">MKAEASDAKKRRYDRQLRLWGEHGQRAMEECSICLLNGSATGTETLKNLVLPGIGAFTVVDGATVSERDLGNNFFLDESCLGKPRAQCVTEMLKELNEFVMGSYIAEDISEVLAARPEFLHAFTLVIATQMEPAELKSVAAICAARKLPMLVVHTYGFLGYLRLDLGEHQVVETHPDHPFPDIRILHPPATLRTYVDTHYSSLDALDSKAFAHTPWAVLLIKAVDAWKAANGGALPTAYQAKKEVKALVEGLRRPSVQNDANLSEALAAINTALNVPVPSGSVAKLLSSARAKLSALVADQRLSSLANPSAEDAGGALNARKSVLAFWLMAAAVERFVGAEGGGLLPMIGTIPDMTAETETYVALQQIYAAQSASDVAAVQSHAREIAAVEGVPADLVDLEELKRFCKNAHAVTLVSYGSLAADNDFYKATADGAALYVLLRAAMRFRAERSRWPGAIADAAEDVTQLRMCVAEAAREMGLPPLASGATSPVSEELVAEFCRWGGAEIHAVAAVMGGVASQEVIKAATHQYLPLNNTFIFNGRNGTTATLEL</sequence>
<dbReference type="Gene3D" id="3.40.50.720">
    <property type="entry name" value="NAD(P)-binding Rossmann-like Domain"/>
    <property type="match status" value="2"/>
</dbReference>
<name>A0A0M0JJM5_9EUKA</name>
<dbReference type="InterPro" id="IPR030667">
    <property type="entry name" value="APP-BP1"/>
</dbReference>
<organism evidence="6 7">
    <name type="scientific">Chrysochromulina tobinii</name>
    <dbReference type="NCBI Taxonomy" id="1460289"/>
    <lineage>
        <taxon>Eukaryota</taxon>
        <taxon>Haptista</taxon>
        <taxon>Haptophyta</taxon>
        <taxon>Prymnesiophyceae</taxon>
        <taxon>Prymnesiales</taxon>
        <taxon>Chrysochromulinaceae</taxon>
        <taxon>Chrysochromulina</taxon>
    </lineage>
</organism>
<feature type="domain" description="THIF-type NAD/FAD binding fold" evidence="5">
    <location>
        <begin position="13"/>
        <end position="545"/>
    </location>
</feature>
<reference evidence="7" key="1">
    <citation type="journal article" date="2015" name="PLoS Genet.">
        <title>Genome Sequence and Transcriptome Analyses of Chrysochromulina tobin: Metabolic Tools for Enhanced Algal Fitness in the Prominent Order Prymnesiales (Haptophyceae).</title>
        <authorList>
            <person name="Hovde B.T."/>
            <person name="Deodato C.R."/>
            <person name="Hunsperger H.M."/>
            <person name="Ryken S.A."/>
            <person name="Yost W."/>
            <person name="Jha R.K."/>
            <person name="Patterson J."/>
            <person name="Monnat R.J. Jr."/>
            <person name="Barlow S.B."/>
            <person name="Starkenburg S.R."/>
            <person name="Cattolico R.A."/>
        </authorList>
    </citation>
    <scope>NUCLEOTIDE SEQUENCE</scope>
    <source>
        <strain evidence="7">CCMP291</strain>
    </source>
</reference>
<evidence type="ECO:0000256" key="3">
    <source>
        <dbReference type="ARBA" id="ARBA00022786"/>
    </source>
</evidence>
<accession>A0A0M0JJM5</accession>
<dbReference type="PANTHER" id="PTHR10953">
    <property type="entry name" value="UBIQUITIN-ACTIVATING ENZYME E1"/>
    <property type="match status" value="1"/>
</dbReference>
<evidence type="ECO:0000259" key="5">
    <source>
        <dbReference type="Pfam" id="PF00899"/>
    </source>
</evidence>
<evidence type="ECO:0000313" key="7">
    <source>
        <dbReference type="Proteomes" id="UP000037460"/>
    </source>
</evidence>
<dbReference type="InterPro" id="IPR000594">
    <property type="entry name" value="ThiF_NAD_FAD-bd"/>
</dbReference>
<dbReference type="Proteomes" id="UP000037460">
    <property type="component" value="Unassembled WGS sequence"/>
</dbReference>
<comment type="pathway">
    <text evidence="1 4">Protein modification; protein neddylation.</text>
</comment>